<accession>A0ABU9Q0A6</accession>
<dbReference type="InterPro" id="IPR003362">
    <property type="entry name" value="Bact_transf"/>
</dbReference>
<keyword evidence="3 9" id="KW-0808">Transferase</keyword>
<dbReference type="Pfam" id="PF02397">
    <property type="entry name" value="Bac_transf"/>
    <property type="match status" value="1"/>
</dbReference>
<comment type="caution">
    <text evidence="9">The sequence shown here is derived from an EMBL/GenBank/DDBJ whole genome shotgun (WGS) entry which is preliminary data.</text>
</comment>
<evidence type="ECO:0000256" key="2">
    <source>
        <dbReference type="ARBA" id="ARBA00006464"/>
    </source>
</evidence>
<dbReference type="NCBIfam" id="TIGR03025">
    <property type="entry name" value="EPS_sugtrans"/>
    <property type="match status" value="1"/>
</dbReference>
<protein>
    <submittedName>
        <fullName evidence="9">Undecaprenyl-phosphate glucose phosphotransferase</fullName>
        <ecNumber evidence="9">2.7.8.31</ecNumber>
    </submittedName>
</protein>
<dbReference type="InterPro" id="IPR036291">
    <property type="entry name" value="NAD(P)-bd_dom_sf"/>
</dbReference>
<evidence type="ECO:0000256" key="6">
    <source>
        <dbReference type="ARBA" id="ARBA00023136"/>
    </source>
</evidence>
<dbReference type="EC" id="2.7.8.31" evidence="9"/>
<keyword evidence="5 7" id="KW-1133">Transmembrane helix</keyword>
<dbReference type="Gene3D" id="3.40.50.720">
    <property type="entry name" value="NAD(P)-binding Rossmann-like Domain"/>
    <property type="match status" value="1"/>
</dbReference>
<dbReference type="Pfam" id="PF13727">
    <property type="entry name" value="CoA_binding_3"/>
    <property type="match status" value="1"/>
</dbReference>
<evidence type="ECO:0000256" key="5">
    <source>
        <dbReference type="ARBA" id="ARBA00022989"/>
    </source>
</evidence>
<dbReference type="EMBL" id="JBANDC010000016">
    <property type="protein sequence ID" value="MEM4989718.1"/>
    <property type="molecule type" value="Genomic_DNA"/>
</dbReference>
<dbReference type="InterPro" id="IPR017475">
    <property type="entry name" value="EPS_sugar_tfrase"/>
</dbReference>
<dbReference type="PANTHER" id="PTHR30576:SF0">
    <property type="entry name" value="UNDECAPRENYL-PHOSPHATE N-ACETYLGALACTOSAMINYL 1-PHOSPHATE TRANSFERASE-RELATED"/>
    <property type="match status" value="1"/>
</dbReference>
<sequence>MSHSTHLTFLQYVLGQELPRRIADTAILAIAANAVAYFVFHTNLSEAAPVHMVLLYFCCVLAFMLFAKLDLYTAWPERPASATFVRLAASWALVLILGIFMSRMVPGIGRISHHWLLYWYLTSMVLLLLYRFASFVALTRMRKQGFNFKRVIIVGYGETGQEMHRRALQQPWIGYEVNAVVGSAEQTENLQDANIARINKLEDIHAYVSANQIDEIWITLPMSAAAQLRPLQIHLRNTLVDIRWVPDTMAIQMISRRMTNFLGTPTVELNRPAPSGARGICKHLLDKLFALVALTALTPLFVAIGVAIKISSPGPVFFKQVRLGLNGKKFMIYKFRSMKLHQEHNKVTQATQGDPRITRIGQFLRRTSLDELPQFINVLLGDMSVIGPRPHALQHNQMYEELLDLYMVRHRVKPGITGWAQIHGHRGETDTLEKMEKRVQFDLHYIQNWSFLMDFRILLWTAFKGWSGKTAY</sequence>
<keyword evidence="6 7" id="KW-0472">Membrane</keyword>
<dbReference type="SUPFAM" id="SSF51735">
    <property type="entry name" value="NAD(P)-binding Rossmann-fold domains"/>
    <property type="match status" value="1"/>
</dbReference>
<evidence type="ECO:0000256" key="4">
    <source>
        <dbReference type="ARBA" id="ARBA00022692"/>
    </source>
</evidence>
<comment type="similarity">
    <text evidence="2">Belongs to the bacterial sugar transferase family.</text>
</comment>
<dbReference type="RefSeq" id="WP_092392555.1">
    <property type="nucleotide sequence ID" value="NZ_JBANDC010000016.1"/>
</dbReference>
<organism evidence="9 10">
    <name type="scientific">Collimonas rhizosphaerae</name>
    <dbReference type="NCBI Taxonomy" id="3126357"/>
    <lineage>
        <taxon>Bacteria</taxon>
        <taxon>Pseudomonadati</taxon>
        <taxon>Pseudomonadota</taxon>
        <taxon>Betaproteobacteria</taxon>
        <taxon>Burkholderiales</taxon>
        <taxon>Oxalobacteraceae</taxon>
        <taxon>Collimonas</taxon>
    </lineage>
</organism>
<feature type="transmembrane region" description="Helical" evidence="7">
    <location>
        <begin position="117"/>
        <end position="139"/>
    </location>
</feature>
<dbReference type="InterPro" id="IPR017473">
    <property type="entry name" value="Undecaprenyl-P_gluc_Ptfrase"/>
</dbReference>
<evidence type="ECO:0000313" key="9">
    <source>
        <dbReference type="EMBL" id="MEM4989718.1"/>
    </source>
</evidence>
<dbReference type="Proteomes" id="UP001495910">
    <property type="component" value="Unassembled WGS sequence"/>
</dbReference>
<evidence type="ECO:0000256" key="7">
    <source>
        <dbReference type="SAM" id="Phobius"/>
    </source>
</evidence>
<feature type="transmembrane region" description="Helical" evidence="7">
    <location>
        <begin position="52"/>
        <end position="72"/>
    </location>
</feature>
<feature type="domain" description="Bacterial sugar transferase" evidence="8">
    <location>
        <begin position="282"/>
        <end position="464"/>
    </location>
</feature>
<keyword evidence="4 7" id="KW-0812">Transmembrane</keyword>
<evidence type="ECO:0000256" key="1">
    <source>
        <dbReference type="ARBA" id="ARBA00004141"/>
    </source>
</evidence>
<proteinExistence type="inferred from homology"/>
<dbReference type="NCBIfam" id="TIGR03023">
    <property type="entry name" value="WcaJ_sugtrans"/>
    <property type="match status" value="1"/>
</dbReference>
<gene>
    <name evidence="9" type="ORF">V8G57_20185</name>
</gene>
<evidence type="ECO:0000313" key="10">
    <source>
        <dbReference type="Proteomes" id="UP001495910"/>
    </source>
</evidence>
<feature type="transmembrane region" description="Helical" evidence="7">
    <location>
        <begin position="288"/>
        <end position="308"/>
    </location>
</feature>
<keyword evidence="10" id="KW-1185">Reference proteome</keyword>
<dbReference type="PANTHER" id="PTHR30576">
    <property type="entry name" value="COLANIC BIOSYNTHESIS UDP-GLUCOSE LIPID CARRIER TRANSFERASE"/>
    <property type="match status" value="1"/>
</dbReference>
<evidence type="ECO:0000259" key="8">
    <source>
        <dbReference type="Pfam" id="PF02397"/>
    </source>
</evidence>
<dbReference type="GO" id="GO:0089702">
    <property type="term" value="F:undecaprenyl-phosphate glucose phosphotransferase activity"/>
    <property type="evidence" value="ECO:0007669"/>
    <property type="project" value="UniProtKB-EC"/>
</dbReference>
<feature type="transmembrane region" description="Helical" evidence="7">
    <location>
        <begin position="84"/>
        <end position="105"/>
    </location>
</feature>
<comment type="subcellular location">
    <subcellularLocation>
        <location evidence="1">Membrane</location>
        <topology evidence="1">Multi-pass membrane protein</topology>
    </subcellularLocation>
</comment>
<evidence type="ECO:0000256" key="3">
    <source>
        <dbReference type="ARBA" id="ARBA00022679"/>
    </source>
</evidence>
<name>A0ABU9Q0A6_9BURK</name>
<reference evidence="9 10" key="1">
    <citation type="submission" date="2024-02" db="EMBL/GenBank/DDBJ databases">
        <title>Draft genome sequence of Collimonas sp. strain H4R21, an effective mineral-weathering bacterial strain isolated from the beech rhizosphere.</title>
        <authorList>
            <person name="Morin E."/>
            <person name="Uroz S."/>
            <person name="Leveau J.H.J."/>
            <person name="Kumar R."/>
            <person name="Rey M.W."/>
            <person name="Pham J."/>
        </authorList>
    </citation>
    <scope>NUCLEOTIDE SEQUENCE [LARGE SCALE GENOMIC DNA]</scope>
    <source>
        <strain evidence="9 10">H4R21</strain>
    </source>
</reference>